<proteinExistence type="predicted"/>
<dbReference type="Proteomes" id="UP000317289">
    <property type="component" value="Unassembled WGS sequence"/>
</dbReference>
<sequence length="162" mass="19312">MERFYKSGSTADFENQFKEDFKSLKKFQSIYNPIISYSGGKNKFIDIYSYELNLEKKNGKYYSINDVGQAIYLCDINNKIWIRIAYNEYSKYFDDVIWINENQFLLVGYEENENDKKSPIIYIGNTKAKSFEIVINKNIKCFQKNTLYKSKKLKNIKIENQK</sequence>
<reference evidence="2 3" key="1">
    <citation type="submission" date="2017-05" db="EMBL/GenBank/DDBJ databases">
        <authorList>
            <person name="Varghese N."/>
            <person name="Submissions S."/>
        </authorList>
    </citation>
    <scope>NUCLEOTIDE SEQUENCE [LARGE SCALE GENOMIC DNA]</scope>
    <source>
        <strain evidence="2 3">DSM 19382</strain>
    </source>
</reference>
<dbReference type="EMBL" id="WKKG01000002">
    <property type="protein sequence ID" value="MRX67400.1"/>
    <property type="molecule type" value="Genomic_DNA"/>
</dbReference>
<dbReference type="EMBL" id="FXTA01000001">
    <property type="protein sequence ID" value="SMO47050.1"/>
    <property type="molecule type" value="Genomic_DNA"/>
</dbReference>
<evidence type="ECO:0000313" key="2">
    <source>
        <dbReference type="EMBL" id="SMO47050.1"/>
    </source>
</evidence>
<name>A0A521BK68_9FLAO</name>
<gene>
    <name evidence="1" type="ORF">GJU42_05425</name>
    <name evidence="2" type="ORF">SAMN06265349_1011085</name>
</gene>
<evidence type="ECO:0000313" key="3">
    <source>
        <dbReference type="Proteomes" id="UP000317289"/>
    </source>
</evidence>
<protein>
    <submittedName>
        <fullName evidence="2">Uncharacterized protein</fullName>
    </submittedName>
</protein>
<dbReference type="OrthoDB" id="1348214at2"/>
<keyword evidence="4" id="KW-1185">Reference proteome</keyword>
<dbReference type="RefSeq" id="WP_142449679.1">
    <property type="nucleotide sequence ID" value="NZ_FXTA01000001.1"/>
</dbReference>
<evidence type="ECO:0000313" key="1">
    <source>
        <dbReference type="EMBL" id="MRX67400.1"/>
    </source>
</evidence>
<evidence type="ECO:0000313" key="4">
    <source>
        <dbReference type="Proteomes" id="UP000468990"/>
    </source>
</evidence>
<reference evidence="1 4" key="2">
    <citation type="submission" date="2019-11" db="EMBL/GenBank/DDBJ databases">
        <title>Flavobacterium resistens genome.</title>
        <authorList>
            <person name="Wilson V.M."/>
            <person name="Newman J.D."/>
        </authorList>
    </citation>
    <scope>NUCLEOTIDE SEQUENCE [LARGE SCALE GENOMIC DNA]</scope>
    <source>
        <strain evidence="1 4">DSM 19382</strain>
    </source>
</reference>
<dbReference type="AlphaFoldDB" id="A0A521BK68"/>
<dbReference type="Proteomes" id="UP000468990">
    <property type="component" value="Unassembled WGS sequence"/>
</dbReference>
<accession>A0A521BK68</accession>
<organism evidence="2 3">
    <name type="scientific">Flavobacterium resistens</name>
    <dbReference type="NCBI Taxonomy" id="443612"/>
    <lineage>
        <taxon>Bacteria</taxon>
        <taxon>Pseudomonadati</taxon>
        <taxon>Bacteroidota</taxon>
        <taxon>Flavobacteriia</taxon>
        <taxon>Flavobacteriales</taxon>
        <taxon>Flavobacteriaceae</taxon>
        <taxon>Flavobacterium</taxon>
    </lineage>
</organism>